<proteinExistence type="predicted"/>
<dbReference type="AlphaFoldDB" id="A0A2V0RJ69"/>
<name>A0A2V0RJ69_9ZZZZ</name>
<organism evidence="1">
    <name type="scientific">viral metagenome</name>
    <dbReference type="NCBI Taxonomy" id="1070528"/>
    <lineage>
        <taxon>unclassified sequences</taxon>
        <taxon>metagenomes</taxon>
        <taxon>organismal metagenomes</taxon>
    </lineage>
</organism>
<sequence length="101" mass="11373">MPLNRNYYTKGVIRIDENLRNIGDDILNMMIDNNLKYASLKNNNVVEGRSWEMAAAKSMLNEKGVYSGEVIGYDAAHGPTYGKVPAIHVKRQVYKNVISVI</sequence>
<evidence type="ECO:0000313" key="1">
    <source>
        <dbReference type="EMBL" id="GBH22405.1"/>
    </source>
</evidence>
<dbReference type="EMBL" id="BDQC01000174">
    <property type="protein sequence ID" value="GBH22582.1"/>
    <property type="molecule type" value="Genomic_RNA"/>
</dbReference>
<protein>
    <submittedName>
        <fullName evidence="1">Uncharacterized protein</fullName>
    </submittedName>
</protein>
<dbReference type="EMBL" id="BDQB01000268">
    <property type="protein sequence ID" value="GBH22405.1"/>
    <property type="molecule type" value="Genomic_RNA"/>
</dbReference>
<comment type="caution">
    <text evidence="1">The sequence shown here is derived from an EMBL/GenBank/DDBJ whole genome shotgun (WGS) entry which is preliminary data.</text>
</comment>
<accession>A0A2V0RJ69</accession>
<reference evidence="1" key="1">
    <citation type="submission" date="2017-04" db="EMBL/GenBank/DDBJ databases">
        <title>Unveiling RNA virosphere associated with marine microorganisms.</title>
        <authorList>
            <person name="Urayama S."/>
            <person name="Takaki Y."/>
            <person name="Nishi S."/>
            <person name="Yoshida Y."/>
            <person name="Deguchi S."/>
            <person name="Takai K."/>
            <person name="Nunoura T."/>
        </authorList>
    </citation>
    <scope>NUCLEOTIDE SEQUENCE</scope>
</reference>